<evidence type="ECO:0000313" key="2">
    <source>
        <dbReference type="Proteomes" id="UP000593567"/>
    </source>
</evidence>
<protein>
    <submittedName>
        <fullName evidence="1">Uncharacterized protein</fullName>
    </submittedName>
</protein>
<evidence type="ECO:0000313" key="1">
    <source>
        <dbReference type="EMBL" id="KAF6021553.1"/>
    </source>
</evidence>
<comment type="caution">
    <text evidence="1">The sequence shown here is derived from an EMBL/GenBank/DDBJ whole genome shotgun (WGS) entry which is preliminary data.</text>
</comment>
<name>A0A7J7J5Z4_BUGNE</name>
<sequence>MSHEQALVLNSRSFGCPNHATSHINTDSLIVLKNIKKISNLVIEIEELSSLSSFRCRLLEYLNKNKD</sequence>
<organism evidence="1 2">
    <name type="scientific">Bugula neritina</name>
    <name type="common">Brown bryozoan</name>
    <name type="synonym">Sertularia neritina</name>
    <dbReference type="NCBI Taxonomy" id="10212"/>
    <lineage>
        <taxon>Eukaryota</taxon>
        <taxon>Metazoa</taxon>
        <taxon>Spiralia</taxon>
        <taxon>Lophotrochozoa</taxon>
        <taxon>Bryozoa</taxon>
        <taxon>Gymnolaemata</taxon>
        <taxon>Cheilostomatida</taxon>
        <taxon>Flustrina</taxon>
        <taxon>Buguloidea</taxon>
        <taxon>Bugulidae</taxon>
        <taxon>Bugula</taxon>
    </lineage>
</organism>
<keyword evidence="2" id="KW-1185">Reference proteome</keyword>
<accession>A0A7J7J5Z4</accession>
<dbReference type="EMBL" id="VXIV02003009">
    <property type="protein sequence ID" value="KAF6021553.1"/>
    <property type="molecule type" value="Genomic_DNA"/>
</dbReference>
<proteinExistence type="predicted"/>
<gene>
    <name evidence="1" type="ORF">EB796_020139</name>
</gene>
<dbReference type="Proteomes" id="UP000593567">
    <property type="component" value="Unassembled WGS sequence"/>
</dbReference>
<reference evidence="1" key="1">
    <citation type="submission" date="2020-06" db="EMBL/GenBank/DDBJ databases">
        <title>Draft genome of Bugula neritina, a colonial animal packing powerful symbionts and potential medicines.</title>
        <authorList>
            <person name="Rayko M."/>
        </authorList>
    </citation>
    <scope>NUCLEOTIDE SEQUENCE [LARGE SCALE GENOMIC DNA]</scope>
    <source>
        <strain evidence="1">Kwan_BN1</strain>
    </source>
</reference>
<dbReference type="AlphaFoldDB" id="A0A7J7J5Z4"/>